<evidence type="ECO:0000256" key="1">
    <source>
        <dbReference type="ARBA" id="ARBA00005417"/>
    </source>
</evidence>
<comment type="similarity">
    <text evidence="1">Belongs to the ABC transporter superfamily.</text>
</comment>
<evidence type="ECO:0000256" key="4">
    <source>
        <dbReference type="ARBA" id="ARBA00022840"/>
    </source>
</evidence>
<accession>A0A956NBN8</accession>
<proteinExistence type="inferred from homology"/>
<dbReference type="GO" id="GO:0016887">
    <property type="term" value="F:ATP hydrolysis activity"/>
    <property type="evidence" value="ECO:0007669"/>
    <property type="project" value="InterPro"/>
</dbReference>
<name>A0A956NBN8_UNCEI</name>
<sequence>MSPVDDPHELGPVLLRAQGIHKTYRGVGDALHILRGVDLELREGEMLAITGASGSGKSTLLHVLGTLDRPDEGTVEFGGKELFRMGEVELARFRNRNLGFVFQFHHLLPEFTALENVMMPGMIQRKLPGECERRARELLEEVGLAPRADHKPDELSGGEQQRVALARSLFSNPKVVLADEPSGNLDPESARRLHQLMYTLARRYRQCWVVVTHNEELARLADTQCRIQDGILATTPNAPKAL</sequence>
<evidence type="ECO:0000259" key="5">
    <source>
        <dbReference type="PROSITE" id="PS50893"/>
    </source>
</evidence>
<dbReference type="FunFam" id="3.40.50.300:FF:000032">
    <property type="entry name" value="Export ABC transporter ATP-binding protein"/>
    <property type="match status" value="1"/>
</dbReference>
<dbReference type="GO" id="GO:0098796">
    <property type="term" value="C:membrane protein complex"/>
    <property type="evidence" value="ECO:0007669"/>
    <property type="project" value="UniProtKB-ARBA"/>
</dbReference>
<evidence type="ECO:0000256" key="3">
    <source>
        <dbReference type="ARBA" id="ARBA00022741"/>
    </source>
</evidence>
<keyword evidence="4 6" id="KW-0067">ATP-binding</keyword>
<comment type="caution">
    <text evidence="6">The sequence shown here is derived from an EMBL/GenBank/DDBJ whole genome shotgun (WGS) entry which is preliminary data.</text>
</comment>
<keyword evidence="3" id="KW-0547">Nucleotide-binding</keyword>
<dbReference type="Proteomes" id="UP000739538">
    <property type="component" value="Unassembled WGS sequence"/>
</dbReference>
<protein>
    <submittedName>
        <fullName evidence="6">ABC transporter ATP-binding protein</fullName>
    </submittedName>
</protein>
<dbReference type="InterPro" id="IPR015854">
    <property type="entry name" value="ABC_transpr_LolD-like"/>
</dbReference>
<dbReference type="Pfam" id="PF00005">
    <property type="entry name" value="ABC_tran"/>
    <property type="match status" value="1"/>
</dbReference>
<dbReference type="InterPro" id="IPR017911">
    <property type="entry name" value="MacB-like_ATP-bd"/>
</dbReference>
<dbReference type="InterPro" id="IPR003439">
    <property type="entry name" value="ABC_transporter-like_ATP-bd"/>
</dbReference>
<dbReference type="AlphaFoldDB" id="A0A956NBN8"/>
<evidence type="ECO:0000313" key="7">
    <source>
        <dbReference type="Proteomes" id="UP000739538"/>
    </source>
</evidence>
<dbReference type="InterPro" id="IPR027417">
    <property type="entry name" value="P-loop_NTPase"/>
</dbReference>
<feature type="domain" description="ABC transporter" evidence="5">
    <location>
        <begin position="15"/>
        <end position="241"/>
    </location>
</feature>
<organism evidence="6 7">
    <name type="scientific">Eiseniibacteriota bacterium</name>
    <dbReference type="NCBI Taxonomy" id="2212470"/>
    <lineage>
        <taxon>Bacteria</taxon>
        <taxon>Candidatus Eiseniibacteriota</taxon>
    </lineage>
</organism>
<dbReference type="SUPFAM" id="SSF52540">
    <property type="entry name" value="P-loop containing nucleoside triphosphate hydrolases"/>
    <property type="match status" value="1"/>
</dbReference>
<dbReference type="CDD" id="cd03255">
    <property type="entry name" value="ABC_MJ0796_LolCDE_FtsE"/>
    <property type="match status" value="1"/>
</dbReference>
<dbReference type="GO" id="GO:0005524">
    <property type="term" value="F:ATP binding"/>
    <property type="evidence" value="ECO:0007669"/>
    <property type="project" value="UniProtKB-KW"/>
</dbReference>
<reference evidence="6" key="2">
    <citation type="journal article" date="2021" name="Microbiome">
        <title>Successional dynamics and alternative stable states in a saline activated sludge microbial community over 9 years.</title>
        <authorList>
            <person name="Wang Y."/>
            <person name="Ye J."/>
            <person name="Ju F."/>
            <person name="Liu L."/>
            <person name="Boyd J.A."/>
            <person name="Deng Y."/>
            <person name="Parks D.H."/>
            <person name="Jiang X."/>
            <person name="Yin X."/>
            <person name="Woodcroft B.J."/>
            <person name="Tyson G.W."/>
            <person name="Hugenholtz P."/>
            <person name="Polz M.F."/>
            <person name="Zhang T."/>
        </authorList>
    </citation>
    <scope>NUCLEOTIDE SEQUENCE</scope>
    <source>
        <strain evidence="6">HKST-UBA02</strain>
    </source>
</reference>
<dbReference type="InterPro" id="IPR003593">
    <property type="entry name" value="AAA+_ATPase"/>
</dbReference>
<dbReference type="SMART" id="SM00382">
    <property type="entry name" value="AAA"/>
    <property type="match status" value="1"/>
</dbReference>
<dbReference type="PANTHER" id="PTHR24220">
    <property type="entry name" value="IMPORT ATP-BINDING PROTEIN"/>
    <property type="match status" value="1"/>
</dbReference>
<dbReference type="PANTHER" id="PTHR24220:SF689">
    <property type="entry name" value="LIPOPROTEIN-RELEASING SYSTEM ATP-BINDING PROTEIN LOLD"/>
    <property type="match status" value="1"/>
</dbReference>
<dbReference type="GO" id="GO:0022857">
    <property type="term" value="F:transmembrane transporter activity"/>
    <property type="evidence" value="ECO:0007669"/>
    <property type="project" value="TreeGrafter"/>
</dbReference>
<dbReference type="EMBL" id="JAGQHS010000045">
    <property type="protein sequence ID" value="MCA9756204.1"/>
    <property type="molecule type" value="Genomic_DNA"/>
</dbReference>
<dbReference type="PROSITE" id="PS50893">
    <property type="entry name" value="ABC_TRANSPORTER_2"/>
    <property type="match status" value="1"/>
</dbReference>
<dbReference type="InterPro" id="IPR017871">
    <property type="entry name" value="ABC_transporter-like_CS"/>
</dbReference>
<keyword evidence="2" id="KW-0813">Transport</keyword>
<evidence type="ECO:0000256" key="2">
    <source>
        <dbReference type="ARBA" id="ARBA00022448"/>
    </source>
</evidence>
<dbReference type="PROSITE" id="PS00211">
    <property type="entry name" value="ABC_TRANSPORTER_1"/>
    <property type="match status" value="1"/>
</dbReference>
<dbReference type="Gene3D" id="3.40.50.300">
    <property type="entry name" value="P-loop containing nucleotide triphosphate hydrolases"/>
    <property type="match status" value="1"/>
</dbReference>
<evidence type="ECO:0000313" key="6">
    <source>
        <dbReference type="EMBL" id="MCA9756204.1"/>
    </source>
</evidence>
<dbReference type="GO" id="GO:0005886">
    <property type="term" value="C:plasma membrane"/>
    <property type="evidence" value="ECO:0007669"/>
    <property type="project" value="TreeGrafter"/>
</dbReference>
<gene>
    <name evidence="6" type="ORF">KDA27_10400</name>
</gene>
<reference evidence="6" key="1">
    <citation type="submission" date="2020-04" db="EMBL/GenBank/DDBJ databases">
        <authorList>
            <person name="Zhang T."/>
        </authorList>
    </citation>
    <scope>NUCLEOTIDE SEQUENCE</scope>
    <source>
        <strain evidence="6">HKST-UBA02</strain>
    </source>
</reference>